<dbReference type="GO" id="GO:0016987">
    <property type="term" value="F:sigma factor activity"/>
    <property type="evidence" value="ECO:0007669"/>
    <property type="project" value="UniProtKB-KW"/>
</dbReference>
<reference evidence="8 9" key="1">
    <citation type="submission" date="2016-10" db="EMBL/GenBank/DDBJ databases">
        <authorList>
            <person name="de Groot N.N."/>
        </authorList>
    </citation>
    <scope>NUCLEOTIDE SEQUENCE [LARGE SCALE GENOMIC DNA]</scope>
    <source>
        <strain evidence="9">L7-484,KACC 16230,DSM 25025</strain>
    </source>
</reference>
<dbReference type="RefSeq" id="WP_090668929.1">
    <property type="nucleotide sequence ID" value="NZ_FNIT01000001.1"/>
</dbReference>
<proteinExistence type="inferred from homology"/>
<dbReference type="Proteomes" id="UP000198793">
    <property type="component" value="Unassembled WGS sequence"/>
</dbReference>
<dbReference type="InterPro" id="IPR013325">
    <property type="entry name" value="RNA_pol_sigma_r2"/>
</dbReference>
<evidence type="ECO:0000259" key="6">
    <source>
        <dbReference type="Pfam" id="PF04542"/>
    </source>
</evidence>
<name>A0A1H0DEP6_9HYPH</name>
<dbReference type="PANTHER" id="PTHR43133:SF58">
    <property type="entry name" value="ECF RNA POLYMERASE SIGMA FACTOR SIGD"/>
    <property type="match status" value="1"/>
</dbReference>
<dbReference type="SUPFAM" id="SSF88659">
    <property type="entry name" value="Sigma3 and sigma4 domains of RNA polymerase sigma factors"/>
    <property type="match status" value="1"/>
</dbReference>
<gene>
    <name evidence="8" type="ORF">SAMN05192530_101746</name>
</gene>
<evidence type="ECO:0000256" key="4">
    <source>
        <dbReference type="ARBA" id="ARBA00023125"/>
    </source>
</evidence>
<dbReference type="GO" id="GO:0006352">
    <property type="term" value="P:DNA-templated transcription initiation"/>
    <property type="evidence" value="ECO:0007669"/>
    <property type="project" value="InterPro"/>
</dbReference>
<evidence type="ECO:0000256" key="5">
    <source>
        <dbReference type="ARBA" id="ARBA00023163"/>
    </source>
</evidence>
<dbReference type="InterPro" id="IPR013324">
    <property type="entry name" value="RNA_pol_sigma_r3/r4-like"/>
</dbReference>
<evidence type="ECO:0000313" key="8">
    <source>
        <dbReference type="EMBL" id="SDN68643.1"/>
    </source>
</evidence>
<comment type="similarity">
    <text evidence="1">Belongs to the sigma-70 factor family. ECF subfamily.</text>
</comment>
<dbReference type="EMBL" id="FNIT01000001">
    <property type="protein sequence ID" value="SDN68643.1"/>
    <property type="molecule type" value="Genomic_DNA"/>
</dbReference>
<dbReference type="Pfam" id="PF08281">
    <property type="entry name" value="Sigma70_r4_2"/>
    <property type="match status" value="1"/>
</dbReference>
<keyword evidence="4" id="KW-0238">DNA-binding</keyword>
<dbReference type="Pfam" id="PF04542">
    <property type="entry name" value="Sigma70_r2"/>
    <property type="match status" value="1"/>
</dbReference>
<dbReference type="InterPro" id="IPR039425">
    <property type="entry name" value="RNA_pol_sigma-70-like"/>
</dbReference>
<dbReference type="InterPro" id="IPR013249">
    <property type="entry name" value="RNA_pol_sigma70_r4_t2"/>
</dbReference>
<dbReference type="SUPFAM" id="SSF88946">
    <property type="entry name" value="Sigma2 domain of RNA polymerase sigma factors"/>
    <property type="match status" value="1"/>
</dbReference>
<accession>A0A1H0DEP6</accession>
<dbReference type="PANTHER" id="PTHR43133">
    <property type="entry name" value="RNA POLYMERASE ECF-TYPE SIGMA FACTO"/>
    <property type="match status" value="1"/>
</dbReference>
<evidence type="ECO:0000313" key="9">
    <source>
        <dbReference type="Proteomes" id="UP000198793"/>
    </source>
</evidence>
<dbReference type="OrthoDB" id="7041663at2"/>
<dbReference type="Gene3D" id="1.10.10.10">
    <property type="entry name" value="Winged helix-like DNA-binding domain superfamily/Winged helix DNA-binding domain"/>
    <property type="match status" value="1"/>
</dbReference>
<dbReference type="InterPro" id="IPR036388">
    <property type="entry name" value="WH-like_DNA-bd_sf"/>
</dbReference>
<evidence type="ECO:0000256" key="3">
    <source>
        <dbReference type="ARBA" id="ARBA00023082"/>
    </source>
</evidence>
<sequence length="185" mass="20656">MTPRSREEDWSAWMAAALEGDESSYHRFLEAVTPHLRMLAARRLSAFGADNQDLEDVVQEALLAIHLKRGTWDPQRPIGPWISTIARNKLIDALRRRGHRVHVPIDDVVDLVPDERQPATDDQHDVGRMLGSLKPVQRDIVQSVSLDGSSVRETAARLSMTEGAVRVALHRALKSLAVLYRGGTT</sequence>
<evidence type="ECO:0000256" key="1">
    <source>
        <dbReference type="ARBA" id="ARBA00010641"/>
    </source>
</evidence>
<dbReference type="NCBIfam" id="NF009165">
    <property type="entry name" value="PRK12512.1"/>
    <property type="match status" value="1"/>
</dbReference>
<evidence type="ECO:0000256" key="2">
    <source>
        <dbReference type="ARBA" id="ARBA00023015"/>
    </source>
</evidence>
<keyword evidence="9" id="KW-1185">Reference proteome</keyword>
<dbReference type="AlphaFoldDB" id="A0A1H0DEP6"/>
<feature type="domain" description="RNA polymerase sigma factor 70 region 4 type 2" evidence="7">
    <location>
        <begin position="126"/>
        <end position="176"/>
    </location>
</feature>
<dbReference type="Gene3D" id="1.10.1740.10">
    <property type="match status" value="1"/>
</dbReference>
<dbReference type="GO" id="GO:0003677">
    <property type="term" value="F:DNA binding"/>
    <property type="evidence" value="ECO:0007669"/>
    <property type="project" value="UniProtKB-KW"/>
</dbReference>
<protein>
    <submittedName>
        <fullName evidence="8">RNA polymerase sigma-70 factor, ECF subfamily</fullName>
    </submittedName>
</protein>
<dbReference type="STRING" id="1166073.SAMN05192530_101746"/>
<dbReference type="InterPro" id="IPR007627">
    <property type="entry name" value="RNA_pol_sigma70_r2"/>
</dbReference>
<evidence type="ECO:0000259" key="7">
    <source>
        <dbReference type="Pfam" id="PF08281"/>
    </source>
</evidence>
<dbReference type="NCBIfam" id="TIGR02937">
    <property type="entry name" value="sigma70-ECF"/>
    <property type="match status" value="1"/>
</dbReference>
<feature type="domain" description="RNA polymerase sigma-70 region 2" evidence="6">
    <location>
        <begin position="41"/>
        <end position="98"/>
    </location>
</feature>
<organism evidence="8 9">
    <name type="scientific">Aureimonas jatrophae</name>
    <dbReference type="NCBI Taxonomy" id="1166073"/>
    <lineage>
        <taxon>Bacteria</taxon>
        <taxon>Pseudomonadati</taxon>
        <taxon>Pseudomonadota</taxon>
        <taxon>Alphaproteobacteria</taxon>
        <taxon>Hyphomicrobiales</taxon>
        <taxon>Aurantimonadaceae</taxon>
        <taxon>Aureimonas</taxon>
    </lineage>
</organism>
<keyword evidence="2" id="KW-0805">Transcription regulation</keyword>
<keyword evidence="3" id="KW-0731">Sigma factor</keyword>
<dbReference type="InterPro" id="IPR014284">
    <property type="entry name" value="RNA_pol_sigma-70_dom"/>
</dbReference>
<keyword evidence="5" id="KW-0804">Transcription</keyword>